<evidence type="ECO:0000313" key="3">
    <source>
        <dbReference type="Proteomes" id="UP000190080"/>
    </source>
</evidence>
<dbReference type="AlphaFoldDB" id="A0A1V4I9I9"/>
<dbReference type="OrthoDB" id="1938377at2"/>
<comment type="caution">
    <text evidence="2">The sequence shown here is derived from an EMBL/GenBank/DDBJ whole genome shotgun (WGS) entry which is preliminary data.</text>
</comment>
<name>A0A1V4I9I9_9CLOT</name>
<organism evidence="2 3">
    <name type="scientific">Clostridium oryzae</name>
    <dbReference type="NCBI Taxonomy" id="1450648"/>
    <lineage>
        <taxon>Bacteria</taxon>
        <taxon>Bacillati</taxon>
        <taxon>Bacillota</taxon>
        <taxon>Clostridia</taxon>
        <taxon>Eubacteriales</taxon>
        <taxon>Clostridiaceae</taxon>
        <taxon>Clostridium</taxon>
    </lineage>
</organism>
<evidence type="ECO:0000256" key="1">
    <source>
        <dbReference type="SAM" id="MobiDB-lite"/>
    </source>
</evidence>
<feature type="compositionally biased region" description="Basic and acidic residues" evidence="1">
    <location>
        <begin position="71"/>
        <end position="82"/>
    </location>
</feature>
<sequence length="121" mass="13952">MARYVNCILNENKLCNDCGECDICDLDRTKKCDNCGKCMENGNSDYREVLIDNIYETSDAAELDNDDIETDSAKNSDDDENKNYELIDDIDGLNELIEDPEHKYVEEVFPGLLKLRKKEDR</sequence>
<accession>A0A1V4I9I9</accession>
<feature type="compositionally biased region" description="Acidic residues" evidence="1">
    <location>
        <begin position="61"/>
        <end position="70"/>
    </location>
</feature>
<dbReference type="Proteomes" id="UP000190080">
    <property type="component" value="Unassembled WGS sequence"/>
</dbReference>
<dbReference type="RefSeq" id="WP_079428308.1">
    <property type="nucleotide sequence ID" value="NZ_MZGV01000095.1"/>
</dbReference>
<protein>
    <submittedName>
        <fullName evidence="2">Uncharacterized protein</fullName>
    </submittedName>
</protein>
<evidence type="ECO:0000313" key="2">
    <source>
        <dbReference type="EMBL" id="OPJ56583.1"/>
    </source>
</evidence>
<gene>
    <name evidence="2" type="ORF">CLORY_42620</name>
</gene>
<reference evidence="2 3" key="1">
    <citation type="submission" date="2017-03" db="EMBL/GenBank/DDBJ databases">
        <title>Genome sequence of Clostridium oryzae DSM 28571.</title>
        <authorList>
            <person name="Poehlein A."/>
            <person name="Daniel R."/>
        </authorList>
    </citation>
    <scope>NUCLEOTIDE SEQUENCE [LARGE SCALE GENOMIC DNA]</scope>
    <source>
        <strain evidence="2 3">DSM 28571</strain>
    </source>
</reference>
<proteinExistence type="predicted"/>
<dbReference type="EMBL" id="MZGV01000095">
    <property type="protein sequence ID" value="OPJ56583.1"/>
    <property type="molecule type" value="Genomic_DNA"/>
</dbReference>
<keyword evidence="3" id="KW-1185">Reference proteome</keyword>
<feature type="region of interest" description="Disordered" evidence="1">
    <location>
        <begin position="61"/>
        <end position="82"/>
    </location>
</feature>